<protein>
    <recommendedName>
        <fullName evidence="1">pyridoxal kinase</fullName>
        <ecNumber evidence="1">2.7.1.35</ecNumber>
    </recommendedName>
</protein>
<keyword evidence="8" id="KW-1185">Reference proteome</keyword>
<evidence type="ECO:0000256" key="3">
    <source>
        <dbReference type="ARBA" id="ARBA00022741"/>
    </source>
</evidence>
<evidence type="ECO:0000313" key="7">
    <source>
        <dbReference type="EMBL" id="OKL44843.1"/>
    </source>
</evidence>
<proteinExistence type="predicted"/>
<dbReference type="InterPro" id="IPR004625">
    <property type="entry name" value="PyrdxlKinase"/>
</dbReference>
<dbReference type="PANTHER" id="PTHR10534:SF2">
    <property type="entry name" value="PYRIDOXAL KINASE"/>
    <property type="match status" value="1"/>
</dbReference>
<gene>
    <name evidence="7" type="ORF">A3843_05985</name>
</gene>
<dbReference type="InterPro" id="IPR029056">
    <property type="entry name" value="Ribokinase-like"/>
</dbReference>
<keyword evidence="2" id="KW-0808">Transferase</keyword>
<dbReference type="AlphaFoldDB" id="A0A1U7JJC1"/>
<evidence type="ECO:0000256" key="2">
    <source>
        <dbReference type="ARBA" id="ARBA00022679"/>
    </source>
</evidence>
<dbReference type="RefSeq" id="WP_028481359.1">
    <property type="nucleotide sequence ID" value="NZ_LVVZ01000010.1"/>
</dbReference>
<accession>A0A1U7JJC1</accession>
<organism evidence="7 8">
    <name type="scientific">Pseudovibrio exalbescens</name>
    <dbReference type="NCBI Taxonomy" id="197461"/>
    <lineage>
        <taxon>Bacteria</taxon>
        <taxon>Pseudomonadati</taxon>
        <taxon>Pseudomonadota</taxon>
        <taxon>Alphaproteobacteria</taxon>
        <taxon>Hyphomicrobiales</taxon>
        <taxon>Stappiaceae</taxon>
        <taxon>Pseudovibrio</taxon>
    </lineage>
</organism>
<dbReference type="InterPro" id="IPR013749">
    <property type="entry name" value="PM/HMP-P_kinase-1"/>
</dbReference>
<evidence type="ECO:0000256" key="4">
    <source>
        <dbReference type="ARBA" id="ARBA00022777"/>
    </source>
</evidence>
<dbReference type="SUPFAM" id="SSF53613">
    <property type="entry name" value="Ribokinase-like"/>
    <property type="match status" value="1"/>
</dbReference>
<evidence type="ECO:0000256" key="5">
    <source>
        <dbReference type="ARBA" id="ARBA00022840"/>
    </source>
</evidence>
<dbReference type="GO" id="GO:0008478">
    <property type="term" value="F:pyridoxal kinase activity"/>
    <property type="evidence" value="ECO:0007669"/>
    <property type="project" value="UniProtKB-EC"/>
</dbReference>
<feature type="domain" description="Pyridoxamine kinase/Phosphomethylpyrimidine kinase" evidence="6">
    <location>
        <begin position="137"/>
        <end position="270"/>
    </location>
</feature>
<comment type="caution">
    <text evidence="7">The sequence shown here is derived from an EMBL/GenBank/DDBJ whole genome shotgun (WGS) entry which is preliminary data.</text>
</comment>
<keyword evidence="3" id="KW-0547">Nucleotide-binding</keyword>
<evidence type="ECO:0000256" key="1">
    <source>
        <dbReference type="ARBA" id="ARBA00012104"/>
    </source>
</evidence>
<dbReference type="PANTHER" id="PTHR10534">
    <property type="entry name" value="PYRIDOXAL KINASE"/>
    <property type="match status" value="1"/>
</dbReference>
<dbReference type="GO" id="GO:0005524">
    <property type="term" value="F:ATP binding"/>
    <property type="evidence" value="ECO:0007669"/>
    <property type="project" value="UniProtKB-KW"/>
</dbReference>
<dbReference type="Proteomes" id="UP000185783">
    <property type="component" value="Unassembled WGS sequence"/>
</dbReference>
<dbReference type="Pfam" id="PF08543">
    <property type="entry name" value="Phos_pyr_kin"/>
    <property type="match status" value="1"/>
</dbReference>
<keyword evidence="4" id="KW-0418">Kinase</keyword>
<sequence length="303" mass="31873">MSLERFVKNKPATPPPSADTASGVVLLIGAQSVRCGGAGTAAFVLQRLGFQVWHVPTALVPWSEAFGSCPEVAVQYADFKALIDSLIAAPWLSEVRGVLSAQLANAAQGAEVARLVRAVKEKRTEAKFVCASGARVGRQSSDLAFFEMLTQTLVPLADCMFLNSAELAQLSGFSTDMEQDAVAAARCLGSALTVITSAPALRRNCTANILVEPGQATIVEHAQVANAPEGAGGVLAALFYARLLEGMDPVSAVKKATASVFELVARSVKMQGDELLIPQNQAVLLQPMALINARRIMEAPARA</sequence>
<keyword evidence="5" id="KW-0067">ATP-binding</keyword>
<evidence type="ECO:0000313" key="8">
    <source>
        <dbReference type="Proteomes" id="UP000185783"/>
    </source>
</evidence>
<dbReference type="GO" id="GO:0005829">
    <property type="term" value="C:cytosol"/>
    <property type="evidence" value="ECO:0007669"/>
    <property type="project" value="TreeGrafter"/>
</dbReference>
<dbReference type="GO" id="GO:0009443">
    <property type="term" value="P:pyridoxal 5'-phosphate salvage"/>
    <property type="evidence" value="ECO:0007669"/>
    <property type="project" value="InterPro"/>
</dbReference>
<dbReference type="Gene3D" id="3.40.1190.20">
    <property type="match status" value="1"/>
</dbReference>
<dbReference type="EMBL" id="LVVZ01000010">
    <property type="protein sequence ID" value="OKL44843.1"/>
    <property type="molecule type" value="Genomic_DNA"/>
</dbReference>
<dbReference type="STRING" id="197461.A3843_05985"/>
<evidence type="ECO:0000259" key="6">
    <source>
        <dbReference type="Pfam" id="PF08543"/>
    </source>
</evidence>
<reference evidence="7 8" key="1">
    <citation type="submission" date="2016-03" db="EMBL/GenBank/DDBJ databases">
        <title>Genome sequence of Nesiotobacter sp. nov., a moderately halophilic alphaproteobacterium isolated from the Yellow Sea, China.</title>
        <authorList>
            <person name="Zhang G."/>
            <person name="Zhang R."/>
        </authorList>
    </citation>
    <scope>NUCLEOTIDE SEQUENCE [LARGE SCALE GENOMIC DNA]</scope>
    <source>
        <strain evidence="7 8">WB1-6</strain>
    </source>
</reference>
<name>A0A1U7JJC1_9HYPH</name>
<dbReference type="EC" id="2.7.1.35" evidence="1"/>